<name>A0A411DHD4_CHRID</name>
<proteinExistence type="predicted"/>
<reference evidence="1" key="1">
    <citation type="submission" date="2019-01" db="EMBL/GenBank/DDBJ databases">
        <title>Whole Genome Sequencing for Putative Detection of Antimicrobial Resistance and Potential Virulence Factors in Chryseobacterium indologenes isolated from Nile Tilapia in Tanzania.</title>
        <authorList>
            <person name="Mwega E."/>
            <person name="Mutoloki S."/>
            <person name="Mugimba K."/>
            <person name="Colquhoun D."/>
            <person name="Mdegela R."/>
            <person name="Evensen O."/>
            <person name="Wasteson Y."/>
        </authorList>
    </citation>
    <scope>NUCLEOTIDE SEQUENCE [LARGE SCALE GENOMIC DNA]</scope>
    <source>
        <strain evidence="1">StR 01</strain>
    </source>
</reference>
<dbReference type="EMBL" id="CP035532">
    <property type="protein sequence ID" value="QBA19750.1"/>
    <property type="molecule type" value="Genomic_DNA"/>
</dbReference>
<evidence type="ECO:0000313" key="1">
    <source>
        <dbReference type="EMBL" id="QBA19750.1"/>
    </source>
</evidence>
<dbReference type="AlphaFoldDB" id="A0A411DHD4"/>
<gene>
    <name evidence="1" type="ORF">EU348_00640</name>
</gene>
<organism evidence="1">
    <name type="scientific">Chryseobacterium indologenes</name>
    <name type="common">Flavobacterium indologenes</name>
    <dbReference type="NCBI Taxonomy" id="253"/>
    <lineage>
        <taxon>Bacteria</taxon>
        <taxon>Pseudomonadati</taxon>
        <taxon>Bacteroidota</taxon>
        <taxon>Flavobacteriia</taxon>
        <taxon>Flavobacteriales</taxon>
        <taxon>Weeksellaceae</taxon>
        <taxon>Chryseobacterium group</taxon>
        <taxon>Chryseobacterium</taxon>
    </lineage>
</organism>
<accession>A0A411DHD4</accession>
<protein>
    <submittedName>
        <fullName evidence="1">Uncharacterized protein</fullName>
    </submittedName>
</protein>
<sequence length="302" mass="35526">MDTYTQEIYSTIYKNAVLFLKRGIKEIIQNDRKIFDPEIAIMSCLYIQTSIELSLKAYLIKEVDITAILKSNKSLSNENLLEKFKQNHLKTKTYEELKTILNDKRDLVFFSDVHFEHLTRFQLYRNKLIHLNLFLSDDEIINLKKELIFAVTHLLMPLLTDISFEFESPSEFYEEYLDKEDFDKLISFRPYIDEMHNMAIKYSGLAYECINCFNRTFSPNNEKCYCCNLDLFNAAGYINCDACEGKKAVVYDTLNIHDNDHSINGLCMKCGNKMMVYECPDCEVKFTYYGEPDFLEKKPCKC</sequence>